<evidence type="ECO:0000256" key="9">
    <source>
        <dbReference type="ARBA" id="ARBA00023572"/>
    </source>
</evidence>
<evidence type="ECO:0000256" key="2">
    <source>
        <dbReference type="ARBA" id="ARBA00004141"/>
    </source>
</evidence>
<dbReference type="InterPro" id="IPR025770">
    <property type="entry name" value="PPMT_MeTrfase"/>
</dbReference>
<protein>
    <recommendedName>
        <fullName evidence="10">Protein-S-isoprenylcysteine O-methyltransferase</fullName>
        <ecNumber evidence="10">2.1.1.100</ecNumber>
    </recommendedName>
</protein>
<dbReference type="InterPro" id="IPR044135">
    <property type="entry name" value="Met-tRNA-FMT_C"/>
</dbReference>
<keyword evidence="10" id="KW-0256">Endoplasmic reticulum</keyword>
<dbReference type="InterPro" id="IPR011034">
    <property type="entry name" value="Formyl_transferase-like_C_sf"/>
</dbReference>
<dbReference type="OrthoDB" id="422086at2759"/>
<keyword evidence="10" id="KW-0489">Methyltransferase</keyword>
<comment type="similarity">
    <text evidence="10">Belongs to the class VI-like SAM-binding methyltransferase superfamily. Isoprenylcysteine carboxyl methyltransferase family.</text>
</comment>
<proteinExistence type="inferred from homology"/>
<feature type="transmembrane region" description="Helical" evidence="10">
    <location>
        <begin position="354"/>
        <end position="372"/>
    </location>
</feature>
<dbReference type="GO" id="GO:0005789">
    <property type="term" value="C:endoplasmic reticulum membrane"/>
    <property type="evidence" value="ECO:0007669"/>
    <property type="project" value="UniProtKB-SubCell"/>
</dbReference>
<comment type="similarity">
    <text evidence="3">Belongs to the Fmt family.</text>
</comment>
<keyword evidence="4" id="KW-0808">Transferase</keyword>
<keyword evidence="14" id="KW-1185">Reference proteome</keyword>
<dbReference type="InterPro" id="IPR036477">
    <property type="entry name" value="Formyl_transf_N_sf"/>
</dbReference>
<comment type="catalytic activity">
    <reaction evidence="1 10">
        <text>[protein]-C-terminal S-[(2E,6E)-farnesyl]-L-cysteine + S-adenosyl-L-methionine = [protein]-C-terminal S-[(2E,6E)-farnesyl]-L-cysteine methyl ester + S-adenosyl-L-homocysteine</text>
        <dbReference type="Rhea" id="RHEA:21672"/>
        <dbReference type="Rhea" id="RHEA-COMP:12125"/>
        <dbReference type="Rhea" id="RHEA-COMP:12126"/>
        <dbReference type="ChEBI" id="CHEBI:57856"/>
        <dbReference type="ChEBI" id="CHEBI:59789"/>
        <dbReference type="ChEBI" id="CHEBI:90510"/>
        <dbReference type="ChEBI" id="CHEBI:90511"/>
        <dbReference type="EC" id="2.1.1.100"/>
    </reaction>
</comment>
<dbReference type="Pfam" id="PF04140">
    <property type="entry name" value="ICMT"/>
    <property type="match status" value="1"/>
</dbReference>
<dbReference type="SUPFAM" id="SSF50486">
    <property type="entry name" value="FMT C-terminal domain-like"/>
    <property type="match status" value="1"/>
</dbReference>
<comment type="function">
    <text evidence="9">Catalyzes the post-translational methylation of isoprenylated C-terminal cysteine residues.</text>
</comment>
<evidence type="ECO:0000256" key="6">
    <source>
        <dbReference type="ARBA" id="ARBA00022917"/>
    </source>
</evidence>
<evidence type="ECO:0000256" key="8">
    <source>
        <dbReference type="ARBA" id="ARBA00023136"/>
    </source>
</evidence>
<dbReference type="PANTHER" id="PTHR11138">
    <property type="entry name" value="METHIONYL-TRNA FORMYLTRANSFERASE"/>
    <property type="match status" value="1"/>
</dbReference>
<dbReference type="InterPro" id="IPR007269">
    <property type="entry name" value="ICMT_MeTrfase"/>
</dbReference>
<dbReference type="InterPro" id="IPR005793">
    <property type="entry name" value="Formyl_trans_C"/>
</dbReference>
<gene>
    <name evidence="13" type="ORF">PVAND_002509</name>
</gene>
<comment type="caution">
    <text evidence="13">The sequence shown here is derived from an EMBL/GenBank/DDBJ whole genome shotgun (WGS) entry which is preliminary data.</text>
</comment>
<dbReference type="GO" id="GO:0032259">
    <property type="term" value="P:methylation"/>
    <property type="evidence" value="ECO:0007669"/>
    <property type="project" value="UniProtKB-KW"/>
</dbReference>
<evidence type="ECO:0000256" key="7">
    <source>
        <dbReference type="ARBA" id="ARBA00022989"/>
    </source>
</evidence>
<name>A0A9J6BR78_POLVA</name>
<dbReference type="SUPFAM" id="SSF53328">
    <property type="entry name" value="Formyltransferase"/>
    <property type="match status" value="1"/>
</dbReference>
<evidence type="ECO:0000256" key="3">
    <source>
        <dbReference type="ARBA" id="ARBA00010699"/>
    </source>
</evidence>
<keyword evidence="7 10" id="KW-1133">Transmembrane helix</keyword>
<evidence type="ECO:0000259" key="12">
    <source>
        <dbReference type="Pfam" id="PF02911"/>
    </source>
</evidence>
<keyword evidence="10" id="KW-0949">S-adenosyl-L-methionine</keyword>
<dbReference type="Proteomes" id="UP001107558">
    <property type="component" value="Chromosome 3"/>
</dbReference>
<feature type="transmembrane region" description="Helical" evidence="10">
    <location>
        <begin position="477"/>
        <end position="505"/>
    </location>
</feature>
<dbReference type="NCBIfam" id="TIGR00460">
    <property type="entry name" value="fmt"/>
    <property type="match status" value="1"/>
</dbReference>
<evidence type="ECO:0000313" key="14">
    <source>
        <dbReference type="Proteomes" id="UP001107558"/>
    </source>
</evidence>
<reference evidence="13" key="1">
    <citation type="submission" date="2021-03" db="EMBL/GenBank/DDBJ databases">
        <title>Chromosome level genome of the anhydrobiotic midge Polypedilum vanderplanki.</title>
        <authorList>
            <person name="Yoshida Y."/>
            <person name="Kikawada T."/>
            <person name="Gusev O."/>
        </authorList>
    </citation>
    <scope>NUCLEOTIDE SEQUENCE</scope>
    <source>
        <strain evidence="13">NIAS01</strain>
        <tissue evidence="13">Whole body or cell culture</tissue>
    </source>
</reference>
<evidence type="ECO:0000313" key="13">
    <source>
        <dbReference type="EMBL" id="KAG5672377.1"/>
    </source>
</evidence>
<dbReference type="Pfam" id="PF00551">
    <property type="entry name" value="Formyl_trans_N"/>
    <property type="match status" value="1"/>
</dbReference>
<dbReference type="GO" id="GO:0004671">
    <property type="term" value="F:protein C-terminal S-isoprenylcysteine carboxyl O-methyltransferase activity"/>
    <property type="evidence" value="ECO:0007669"/>
    <property type="project" value="UniProtKB-EC"/>
</dbReference>
<dbReference type="PROSITE" id="PS51564">
    <property type="entry name" value="SAM_ICMT"/>
    <property type="match status" value="1"/>
</dbReference>
<dbReference type="GO" id="GO:0005739">
    <property type="term" value="C:mitochondrion"/>
    <property type="evidence" value="ECO:0007669"/>
    <property type="project" value="TreeGrafter"/>
</dbReference>
<keyword evidence="6" id="KW-0648">Protein biosynthesis</keyword>
<feature type="domain" description="Formyl transferase C-terminal" evidence="12">
    <location>
        <begin position="214"/>
        <end position="314"/>
    </location>
</feature>
<dbReference type="InterPro" id="IPR041711">
    <property type="entry name" value="Met-tRNA-FMT_N"/>
</dbReference>
<evidence type="ECO:0000256" key="1">
    <source>
        <dbReference type="ARBA" id="ARBA00001450"/>
    </source>
</evidence>
<organism evidence="13 14">
    <name type="scientific">Polypedilum vanderplanki</name>
    <name type="common">Sleeping chironomid midge</name>
    <dbReference type="NCBI Taxonomy" id="319348"/>
    <lineage>
        <taxon>Eukaryota</taxon>
        <taxon>Metazoa</taxon>
        <taxon>Ecdysozoa</taxon>
        <taxon>Arthropoda</taxon>
        <taxon>Hexapoda</taxon>
        <taxon>Insecta</taxon>
        <taxon>Pterygota</taxon>
        <taxon>Neoptera</taxon>
        <taxon>Endopterygota</taxon>
        <taxon>Diptera</taxon>
        <taxon>Nematocera</taxon>
        <taxon>Chironomoidea</taxon>
        <taxon>Chironomidae</taxon>
        <taxon>Chironominae</taxon>
        <taxon>Polypedilum</taxon>
        <taxon>Polypedilum</taxon>
    </lineage>
</organism>
<dbReference type="InterPro" id="IPR005794">
    <property type="entry name" value="Fmt"/>
</dbReference>
<dbReference type="InterPro" id="IPR002376">
    <property type="entry name" value="Formyl_transf_N"/>
</dbReference>
<dbReference type="AlphaFoldDB" id="A0A9J6BR78"/>
<evidence type="ECO:0000256" key="10">
    <source>
        <dbReference type="RuleBase" id="RU362022"/>
    </source>
</evidence>
<evidence type="ECO:0000256" key="5">
    <source>
        <dbReference type="ARBA" id="ARBA00022692"/>
    </source>
</evidence>
<accession>A0A9J6BR78</accession>
<evidence type="ECO:0000256" key="4">
    <source>
        <dbReference type="ARBA" id="ARBA00022679"/>
    </source>
</evidence>
<feature type="transmembrane region" description="Helical" evidence="10">
    <location>
        <begin position="392"/>
        <end position="412"/>
    </location>
</feature>
<feature type="domain" description="Formyl transferase N-terminal" evidence="11">
    <location>
        <begin position="89"/>
        <end position="192"/>
    </location>
</feature>
<feature type="transmembrane region" description="Helical" evidence="10">
    <location>
        <begin position="326"/>
        <end position="347"/>
    </location>
</feature>
<comment type="subcellular location">
    <subcellularLocation>
        <location evidence="10">Endoplasmic reticulum membrane</location>
        <topology evidence="10">Multi-pass membrane protein</topology>
    </subcellularLocation>
    <subcellularLocation>
        <location evidence="2">Membrane</location>
        <topology evidence="2">Multi-pass membrane protein</topology>
    </subcellularLocation>
</comment>
<dbReference type="CDD" id="cd08646">
    <property type="entry name" value="FMT_core_Met-tRNA-FMT_N"/>
    <property type="match status" value="1"/>
</dbReference>
<dbReference type="CDD" id="cd08704">
    <property type="entry name" value="Met_tRNA_FMT_C"/>
    <property type="match status" value="1"/>
</dbReference>
<sequence length="545" mass="63608">MIFRNFCHKIKWKYLELSRNYSHKILFFGTDNFSLPSLKLITKQNDLYSRLEVVTSFKSKKNPIKDFANEQKLPVHDWESLKNDLKIFSEFDIGLVVSFGHLIPENIINNFHKGMLNVHASLLPKYRGASPIIYAIKNHETITGVSIMKIKAKKFDVGDVLAMKEVSITDDILMSELHDQLANLGAQLLIDCLKHLEECKPIKQDESQASYAPKIDKEFCKVRWNEMSAREIYDLYRALYSYKHVLTTFKNEPVKLLELKKSNEVIEYNIAGHLKFCKKTKKLLVHCVDGECIEINKLLIAKKVMSASDFNNGFLKNINDFENFQIAIRAGILGYFFGIALFISITMEDKYKSFGIYLAFLTFFHYSEYFVISLSHPESLTLDSFMLNHSIQYEFAAIISWIEYFVEVYYYPEMKKCKTIWIIGSTICLSGEILRKVAMLTAKKSFHHLVQFQQADDHKLITIGVYSWFRHPAYVGWFYWSIATQLIMANPICFVLYLIASWLFFKERIHTEEITLLNFFGQEYVQYQQRTKTGLPFINGYITTN</sequence>
<dbReference type="EC" id="2.1.1.100" evidence="10"/>
<dbReference type="Gene3D" id="3.40.50.12230">
    <property type="match status" value="1"/>
</dbReference>
<dbReference type="Gene3D" id="1.20.120.1630">
    <property type="match status" value="1"/>
</dbReference>
<dbReference type="Pfam" id="PF02911">
    <property type="entry name" value="Formyl_trans_C"/>
    <property type="match status" value="1"/>
</dbReference>
<dbReference type="PANTHER" id="PTHR11138:SF5">
    <property type="entry name" value="METHIONYL-TRNA FORMYLTRANSFERASE, MITOCHONDRIAL"/>
    <property type="match status" value="1"/>
</dbReference>
<dbReference type="EMBL" id="JADBJN010000003">
    <property type="protein sequence ID" value="KAG5672377.1"/>
    <property type="molecule type" value="Genomic_DNA"/>
</dbReference>
<evidence type="ECO:0000259" key="11">
    <source>
        <dbReference type="Pfam" id="PF00551"/>
    </source>
</evidence>
<feature type="transmembrane region" description="Helical" evidence="10">
    <location>
        <begin position="419"/>
        <end position="438"/>
    </location>
</feature>
<dbReference type="GO" id="GO:0004479">
    <property type="term" value="F:methionyl-tRNA formyltransferase activity"/>
    <property type="evidence" value="ECO:0007669"/>
    <property type="project" value="InterPro"/>
</dbReference>
<keyword evidence="5 10" id="KW-0812">Transmembrane</keyword>
<keyword evidence="8 10" id="KW-0472">Membrane</keyword>